<accession>A0ABD0RD91</accession>
<dbReference type="Proteomes" id="UP001529510">
    <property type="component" value="Unassembled WGS sequence"/>
</dbReference>
<comment type="caution">
    <text evidence="2">The sequence shown here is derived from an EMBL/GenBank/DDBJ whole genome shotgun (WGS) entry which is preliminary data.</text>
</comment>
<evidence type="ECO:0000313" key="3">
    <source>
        <dbReference type="Proteomes" id="UP001529510"/>
    </source>
</evidence>
<dbReference type="Pfam" id="PF15087">
    <property type="entry name" value="DUF4551"/>
    <property type="match status" value="1"/>
</dbReference>
<feature type="non-terminal residue" evidence="2">
    <location>
        <position position="1"/>
    </location>
</feature>
<dbReference type="InterPro" id="IPR027878">
    <property type="entry name" value="DUF4551"/>
</dbReference>
<dbReference type="AlphaFoldDB" id="A0ABD0RD91"/>
<protein>
    <submittedName>
        <fullName evidence="2">Uncharacterized protein</fullName>
    </submittedName>
</protein>
<feature type="non-terminal residue" evidence="2">
    <location>
        <position position="104"/>
    </location>
</feature>
<feature type="region of interest" description="Disordered" evidence="1">
    <location>
        <begin position="1"/>
        <end position="80"/>
    </location>
</feature>
<gene>
    <name evidence="2" type="ORF">M9458_009991</name>
</gene>
<feature type="compositionally biased region" description="Polar residues" evidence="1">
    <location>
        <begin position="31"/>
        <end position="60"/>
    </location>
</feature>
<sequence>DGGLEEEGGSVVPKRRSASCPNPDVSRLAVFNTSPAHLSSSSTPPLPNITSNQSHRASVPTTLTKKTATEKQEEEKEEELHLYAVSPSSRIYLHLQSSWSSYII</sequence>
<organism evidence="2 3">
    <name type="scientific">Cirrhinus mrigala</name>
    <name type="common">Mrigala</name>
    <dbReference type="NCBI Taxonomy" id="683832"/>
    <lineage>
        <taxon>Eukaryota</taxon>
        <taxon>Metazoa</taxon>
        <taxon>Chordata</taxon>
        <taxon>Craniata</taxon>
        <taxon>Vertebrata</taxon>
        <taxon>Euteleostomi</taxon>
        <taxon>Actinopterygii</taxon>
        <taxon>Neopterygii</taxon>
        <taxon>Teleostei</taxon>
        <taxon>Ostariophysi</taxon>
        <taxon>Cypriniformes</taxon>
        <taxon>Cyprinidae</taxon>
        <taxon>Labeoninae</taxon>
        <taxon>Labeonini</taxon>
        <taxon>Cirrhinus</taxon>
    </lineage>
</organism>
<dbReference type="EMBL" id="JAMKFB020000004">
    <property type="protein sequence ID" value="KAL0196419.1"/>
    <property type="molecule type" value="Genomic_DNA"/>
</dbReference>
<evidence type="ECO:0000256" key="1">
    <source>
        <dbReference type="SAM" id="MobiDB-lite"/>
    </source>
</evidence>
<keyword evidence="3" id="KW-1185">Reference proteome</keyword>
<name>A0ABD0RD91_CIRMR</name>
<reference evidence="2 3" key="1">
    <citation type="submission" date="2024-05" db="EMBL/GenBank/DDBJ databases">
        <title>Genome sequencing and assembly of Indian major carp, Cirrhinus mrigala (Hamilton, 1822).</title>
        <authorList>
            <person name="Mohindra V."/>
            <person name="Chowdhury L.M."/>
            <person name="Lal K."/>
            <person name="Jena J.K."/>
        </authorList>
    </citation>
    <scope>NUCLEOTIDE SEQUENCE [LARGE SCALE GENOMIC DNA]</scope>
    <source>
        <strain evidence="2">CM1030</strain>
        <tissue evidence="2">Blood</tissue>
    </source>
</reference>
<proteinExistence type="predicted"/>
<feature type="compositionally biased region" description="Basic and acidic residues" evidence="1">
    <location>
        <begin position="67"/>
        <end position="80"/>
    </location>
</feature>
<evidence type="ECO:0000313" key="2">
    <source>
        <dbReference type="EMBL" id="KAL0196419.1"/>
    </source>
</evidence>